<keyword evidence="1" id="KW-0812">Transmembrane</keyword>
<feature type="transmembrane region" description="Helical" evidence="1">
    <location>
        <begin position="20"/>
        <end position="45"/>
    </location>
</feature>
<evidence type="ECO:0000313" key="3">
    <source>
        <dbReference type="EnsemblPlants" id="KRH58143"/>
    </source>
</evidence>
<dbReference type="EnsemblPlants" id="KRH58143">
    <property type="protein sequence ID" value="KRH58143"/>
    <property type="gene ID" value="GLYMA_05G107400"/>
</dbReference>
<organism evidence="2">
    <name type="scientific">Glycine max</name>
    <name type="common">Soybean</name>
    <name type="synonym">Glycine hispida</name>
    <dbReference type="NCBI Taxonomy" id="3847"/>
    <lineage>
        <taxon>Eukaryota</taxon>
        <taxon>Viridiplantae</taxon>
        <taxon>Streptophyta</taxon>
        <taxon>Embryophyta</taxon>
        <taxon>Tracheophyta</taxon>
        <taxon>Spermatophyta</taxon>
        <taxon>Magnoliopsida</taxon>
        <taxon>eudicotyledons</taxon>
        <taxon>Gunneridae</taxon>
        <taxon>Pentapetalae</taxon>
        <taxon>rosids</taxon>
        <taxon>fabids</taxon>
        <taxon>Fabales</taxon>
        <taxon>Fabaceae</taxon>
        <taxon>Papilionoideae</taxon>
        <taxon>50 kb inversion clade</taxon>
        <taxon>NPAAA clade</taxon>
        <taxon>indigoferoid/millettioid clade</taxon>
        <taxon>Phaseoleae</taxon>
        <taxon>Glycine</taxon>
        <taxon>Glycine subgen. Soja</taxon>
    </lineage>
</organism>
<reference evidence="2 3" key="1">
    <citation type="journal article" date="2010" name="Nature">
        <title>Genome sequence of the palaeopolyploid soybean.</title>
        <authorList>
            <person name="Schmutz J."/>
            <person name="Cannon S.B."/>
            <person name="Schlueter J."/>
            <person name="Ma J."/>
            <person name="Mitros T."/>
            <person name="Nelson W."/>
            <person name="Hyten D.L."/>
            <person name="Song Q."/>
            <person name="Thelen J.J."/>
            <person name="Cheng J."/>
            <person name="Xu D."/>
            <person name="Hellsten U."/>
            <person name="May G.D."/>
            <person name="Yu Y."/>
            <person name="Sakurai T."/>
            <person name="Umezawa T."/>
            <person name="Bhattacharyya M.K."/>
            <person name="Sandhu D."/>
            <person name="Valliyodan B."/>
            <person name="Lindquist E."/>
            <person name="Peto M."/>
            <person name="Grant D."/>
            <person name="Shu S."/>
            <person name="Goodstein D."/>
            <person name="Barry K."/>
            <person name="Futrell-Griggs M."/>
            <person name="Abernathy B."/>
            <person name="Du J."/>
            <person name="Tian Z."/>
            <person name="Zhu L."/>
            <person name="Gill N."/>
            <person name="Joshi T."/>
            <person name="Libault M."/>
            <person name="Sethuraman A."/>
            <person name="Zhang X.-C."/>
            <person name="Shinozaki K."/>
            <person name="Nguyen H.T."/>
            <person name="Wing R.A."/>
            <person name="Cregan P."/>
            <person name="Specht J."/>
            <person name="Grimwood J."/>
            <person name="Rokhsar D."/>
            <person name="Stacey G."/>
            <person name="Shoemaker R.C."/>
            <person name="Jackson S.A."/>
        </authorList>
    </citation>
    <scope>NUCLEOTIDE SEQUENCE [LARGE SCALE GENOMIC DNA]</scope>
    <source>
        <strain evidence="3">cv. Williams 82</strain>
        <tissue evidence="2">Callus</tissue>
    </source>
</reference>
<keyword evidence="1" id="KW-1133">Transmembrane helix</keyword>
<name>A0A0R0K402_SOYBN</name>
<evidence type="ECO:0000313" key="2">
    <source>
        <dbReference type="EMBL" id="KRH58143.1"/>
    </source>
</evidence>
<evidence type="ECO:0000256" key="1">
    <source>
        <dbReference type="SAM" id="Phobius"/>
    </source>
</evidence>
<gene>
    <name evidence="2" type="ORF">GLYMA_05G107400</name>
</gene>
<reference evidence="3" key="2">
    <citation type="submission" date="2018-02" db="UniProtKB">
        <authorList>
            <consortium name="EnsemblPlants"/>
        </authorList>
    </citation>
    <scope>IDENTIFICATION</scope>
    <source>
        <strain evidence="3">Williams 82</strain>
    </source>
</reference>
<dbReference type="AlphaFoldDB" id="A0A0R0K402"/>
<dbReference type="Gramene" id="KRH58143">
    <property type="protein sequence ID" value="KRH58143"/>
    <property type="gene ID" value="GLYMA_05G107400"/>
</dbReference>
<accession>A0A0R0K402</accession>
<keyword evidence="1" id="KW-0472">Membrane</keyword>
<protein>
    <submittedName>
        <fullName evidence="2 3">Uncharacterized protein</fullName>
    </submittedName>
</protein>
<dbReference type="EMBL" id="CM000838">
    <property type="protein sequence ID" value="KRH58143.1"/>
    <property type="molecule type" value="Genomic_DNA"/>
</dbReference>
<proteinExistence type="predicted"/>
<dbReference type="InParanoid" id="A0A0R0K402"/>
<sequence>MKEICYSWIKIPRRGIAINVELVISVIIVKLFCSMASLYCIFFPLGVLEASNFPLRTRGLTSNMQM</sequence>
<dbReference type="Proteomes" id="UP000008827">
    <property type="component" value="Chromosome 5"/>
</dbReference>
<evidence type="ECO:0000313" key="4">
    <source>
        <dbReference type="Proteomes" id="UP000008827"/>
    </source>
</evidence>
<reference evidence="2" key="3">
    <citation type="submission" date="2018-07" db="EMBL/GenBank/DDBJ databases">
        <title>WGS assembly of Glycine max.</title>
        <authorList>
            <person name="Schmutz J."/>
            <person name="Cannon S."/>
            <person name="Schlueter J."/>
            <person name="Ma J."/>
            <person name="Mitros T."/>
            <person name="Nelson W."/>
            <person name="Hyten D."/>
            <person name="Song Q."/>
            <person name="Thelen J."/>
            <person name="Cheng J."/>
            <person name="Xu D."/>
            <person name="Hellsten U."/>
            <person name="May G."/>
            <person name="Yu Y."/>
            <person name="Sakurai T."/>
            <person name="Umezawa T."/>
            <person name="Bhattacharyya M."/>
            <person name="Sandhu D."/>
            <person name="Valliyodan B."/>
            <person name="Lindquist E."/>
            <person name="Peto M."/>
            <person name="Grant D."/>
            <person name="Shu S."/>
            <person name="Goodstein D."/>
            <person name="Barry K."/>
            <person name="Futrell-Griggs M."/>
            <person name="Abernathy B."/>
            <person name="Du J."/>
            <person name="Tian Z."/>
            <person name="Zhu L."/>
            <person name="Gill N."/>
            <person name="Joshi T."/>
            <person name="Libault M."/>
            <person name="Sethuraman A."/>
            <person name="Zhang X."/>
            <person name="Shinozaki K."/>
            <person name="Nguyen H."/>
            <person name="Wing R."/>
            <person name="Cregan P."/>
            <person name="Specht J."/>
            <person name="Grimwood J."/>
            <person name="Rokhsar D."/>
            <person name="Stacey G."/>
            <person name="Shoemaker R."/>
            <person name="Jackson S."/>
        </authorList>
    </citation>
    <scope>NUCLEOTIDE SEQUENCE</scope>
    <source>
        <tissue evidence="2">Callus</tissue>
    </source>
</reference>
<keyword evidence="4" id="KW-1185">Reference proteome</keyword>